<organism evidence="3">
    <name type="scientific">marine sediment metagenome</name>
    <dbReference type="NCBI Taxonomy" id="412755"/>
    <lineage>
        <taxon>unclassified sequences</taxon>
        <taxon>metagenomes</taxon>
        <taxon>ecological metagenomes</taxon>
    </lineage>
</organism>
<feature type="region of interest" description="Disordered" evidence="1">
    <location>
        <begin position="123"/>
        <end position="145"/>
    </location>
</feature>
<gene>
    <name evidence="3" type="ORF">LCGC14_3047700</name>
</gene>
<dbReference type="InterPro" id="IPR036390">
    <property type="entry name" value="WH_DNA-bd_sf"/>
</dbReference>
<comment type="caution">
    <text evidence="3">The sequence shown here is derived from an EMBL/GenBank/DDBJ whole genome shotgun (WGS) entry which is preliminary data.</text>
</comment>
<dbReference type="AlphaFoldDB" id="A0A0F8WN36"/>
<name>A0A0F8WN36_9ZZZZ</name>
<dbReference type="InterPro" id="IPR036388">
    <property type="entry name" value="WH-like_DNA-bd_sf"/>
</dbReference>
<dbReference type="Gene3D" id="1.10.10.10">
    <property type="entry name" value="Winged helix-like DNA-binding domain superfamily/Winged helix DNA-binding domain"/>
    <property type="match status" value="1"/>
</dbReference>
<protein>
    <recommendedName>
        <fullName evidence="2">Bacteriophage lambda Replication protein O N-terminal domain-containing protein</fullName>
    </recommendedName>
</protein>
<reference evidence="3" key="1">
    <citation type="journal article" date="2015" name="Nature">
        <title>Complex archaea that bridge the gap between prokaryotes and eukaryotes.</title>
        <authorList>
            <person name="Spang A."/>
            <person name="Saw J.H."/>
            <person name="Jorgensen S.L."/>
            <person name="Zaremba-Niedzwiedzka K."/>
            <person name="Martijn J."/>
            <person name="Lind A.E."/>
            <person name="van Eijk R."/>
            <person name="Schleper C."/>
            <person name="Guy L."/>
            <person name="Ettema T.J."/>
        </authorList>
    </citation>
    <scope>NUCLEOTIDE SEQUENCE</scope>
</reference>
<dbReference type="SUPFAM" id="SSF46785">
    <property type="entry name" value="Winged helix' DNA-binding domain"/>
    <property type="match status" value="1"/>
</dbReference>
<evidence type="ECO:0000256" key="1">
    <source>
        <dbReference type="SAM" id="MobiDB-lite"/>
    </source>
</evidence>
<evidence type="ECO:0000259" key="2">
    <source>
        <dbReference type="Pfam" id="PF04492"/>
    </source>
</evidence>
<sequence>MDEKIHMKNGNYTRIHNRILEELMKIHLSGYEIKIILAIWRKVYGWRKKEDSITFKQFQKMVKLPKSEISRTLTRLKERNLVVEIYNSSRRTYSFNKHFTTWKQLEKTTTSCRKLHKELEKTTTGDVENYNSKPPKDKPKEKHRAPKETLIKETFIKEKTFSLFDFWNSLKIIIHKNIKGKVGNRTFKGCLEQALKDNTEEIIREAMQNYKTILEGEEYFWKYRWTVGEFLIRGLDKFLTINNPFENFRIGKENQEKKEPNYAKLKAKFSNR</sequence>
<accession>A0A0F8WN36</accession>
<proteinExistence type="predicted"/>
<dbReference type="GO" id="GO:0006260">
    <property type="term" value="P:DNA replication"/>
    <property type="evidence" value="ECO:0007669"/>
    <property type="project" value="InterPro"/>
</dbReference>
<evidence type="ECO:0000313" key="3">
    <source>
        <dbReference type="EMBL" id="KKK58113.1"/>
    </source>
</evidence>
<dbReference type="Pfam" id="PF04492">
    <property type="entry name" value="Phage_rep_O"/>
    <property type="match status" value="1"/>
</dbReference>
<dbReference type="EMBL" id="LAZR01064140">
    <property type="protein sequence ID" value="KKK58113.1"/>
    <property type="molecule type" value="Genomic_DNA"/>
</dbReference>
<dbReference type="InterPro" id="IPR006497">
    <property type="entry name" value="Phage_lambda_VrpO_N"/>
</dbReference>
<dbReference type="NCBIfam" id="TIGR01610">
    <property type="entry name" value="phage_O_Nterm"/>
    <property type="match status" value="1"/>
</dbReference>
<feature type="domain" description="Bacteriophage lambda Replication protein O N-terminal" evidence="2">
    <location>
        <begin position="7"/>
        <end position="102"/>
    </location>
</feature>
<feature type="compositionally biased region" description="Basic and acidic residues" evidence="1">
    <location>
        <begin position="134"/>
        <end position="145"/>
    </location>
</feature>